<dbReference type="PANTHER" id="PTHR12849:SF0">
    <property type="entry name" value="LARIAT DEBRANCHING ENZYME"/>
    <property type="match status" value="1"/>
</dbReference>
<gene>
    <name evidence="2" type="ORF">EST38_g7511</name>
</gene>
<proteinExistence type="predicted"/>
<dbReference type="Pfam" id="PF05011">
    <property type="entry name" value="DBR1"/>
    <property type="match status" value="1"/>
</dbReference>
<dbReference type="STRING" id="2316362.A0A4Q2DIA8"/>
<sequence>MDLLQSLKPQRWFSAHLHTRFEATYAHLDEQVEVEAPMPATTTQFLGLDQCLPERKYLEVIDIDVPSPNPTPVISFDPEWLAINRALHQWFSTTQYQPPLPDEQEARAMVAKELEWVNANIEKDEHGFIPVEDWQTFVKTAPTLGSDGDVKEEQPPAYTNPQTVSFCKMLDIEDKINS</sequence>
<protein>
    <recommendedName>
        <fullName evidence="1">Lariat debranching enzyme C-terminal domain-containing protein</fullName>
    </recommendedName>
</protein>
<dbReference type="Proteomes" id="UP000290288">
    <property type="component" value="Unassembled WGS sequence"/>
</dbReference>
<accession>A0A4Q2DIA8</accession>
<dbReference type="OrthoDB" id="407609at2759"/>
<dbReference type="SMART" id="SM01124">
    <property type="entry name" value="DBR1"/>
    <property type="match status" value="1"/>
</dbReference>
<dbReference type="EMBL" id="SDEE01000272">
    <property type="protein sequence ID" value="RXW18345.1"/>
    <property type="molecule type" value="Genomic_DNA"/>
</dbReference>
<name>A0A4Q2DIA8_9AGAR</name>
<dbReference type="PANTHER" id="PTHR12849">
    <property type="entry name" value="RNA LARIAT DEBRANCHING ENZYME"/>
    <property type="match status" value="1"/>
</dbReference>
<evidence type="ECO:0000313" key="2">
    <source>
        <dbReference type="EMBL" id="RXW18345.1"/>
    </source>
</evidence>
<comment type="caution">
    <text evidence="2">The sequence shown here is derived from an EMBL/GenBank/DDBJ whole genome shotgun (WGS) entry which is preliminary data.</text>
</comment>
<dbReference type="AlphaFoldDB" id="A0A4Q2DIA8"/>
<dbReference type="GO" id="GO:0000398">
    <property type="term" value="P:mRNA splicing, via spliceosome"/>
    <property type="evidence" value="ECO:0007669"/>
    <property type="project" value="TreeGrafter"/>
</dbReference>
<reference evidence="2 3" key="1">
    <citation type="submission" date="2019-01" db="EMBL/GenBank/DDBJ databases">
        <title>Draft genome sequence of Psathyrella aberdarensis IHI B618.</title>
        <authorList>
            <person name="Buettner E."/>
            <person name="Kellner H."/>
        </authorList>
    </citation>
    <scope>NUCLEOTIDE SEQUENCE [LARGE SCALE GENOMIC DNA]</scope>
    <source>
        <strain evidence="2 3">IHI B618</strain>
    </source>
</reference>
<dbReference type="InterPro" id="IPR007708">
    <property type="entry name" value="DBR1_C"/>
</dbReference>
<keyword evidence="3" id="KW-1185">Reference proteome</keyword>
<organism evidence="2 3">
    <name type="scientific">Candolleomyces aberdarensis</name>
    <dbReference type="NCBI Taxonomy" id="2316362"/>
    <lineage>
        <taxon>Eukaryota</taxon>
        <taxon>Fungi</taxon>
        <taxon>Dikarya</taxon>
        <taxon>Basidiomycota</taxon>
        <taxon>Agaricomycotina</taxon>
        <taxon>Agaricomycetes</taxon>
        <taxon>Agaricomycetidae</taxon>
        <taxon>Agaricales</taxon>
        <taxon>Agaricineae</taxon>
        <taxon>Psathyrellaceae</taxon>
        <taxon>Candolleomyces</taxon>
    </lineage>
</organism>
<evidence type="ECO:0000259" key="1">
    <source>
        <dbReference type="SMART" id="SM01124"/>
    </source>
</evidence>
<evidence type="ECO:0000313" key="3">
    <source>
        <dbReference type="Proteomes" id="UP000290288"/>
    </source>
</evidence>
<dbReference type="GO" id="GO:0008419">
    <property type="term" value="F:RNA lariat debranching enzyme activity"/>
    <property type="evidence" value="ECO:0007669"/>
    <property type="project" value="TreeGrafter"/>
</dbReference>
<dbReference type="GO" id="GO:0005634">
    <property type="term" value="C:nucleus"/>
    <property type="evidence" value="ECO:0007669"/>
    <property type="project" value="TreeGrafter"/>
</dbReference>
<feature type="domain" description="Lariat debranching enzyme C-terminal" evidence="1">
    <location>
        <begin position="32"/>
        <end position="176"/>
    </location>
</feature>